<dbReference type="PANTHER" id="PTHR31084:SF3">
    <property type="entry name" value="ALPHA-FUCOSIDASE A"/>
    <property type="match status" value="1"/>
</dbReference>
<feature type="domain" description="Glycosyl hydrolase family 95 catalytic" evidence="3">
    <location>
        <begin position="427"/>
        <end position="846"/>
    </location>
</feature>
<dbReference type="Pfam" id="PF14498">
    <property type="entry name" value="Glyco_hyd_65N_2"/>
    <property type="match status" value="1"/>
</dbReference>
<evidence type="ECO:0000259" key="1">
    <source>
        <dbReference type="Pfam" id="PF14498"/>
    </source>
</evidence>
<organism evidence="4 5">
    <name type="scientific">Mortierella polycephala</name>
    <dbReference type="NCBI Taxonomy" id="41804"/>
    <lineage>
        <taxon>Eukaryota</taxon>
        <taxon>Fungi</taxon>
        <taxon>Fungi incertae sedis</taxon>
        <taxon>Mucoromycota</taxon>
        <taxon>Mortierellomycotina</taxon>
        <taxon>Mortierellomycetes</taxon>
        <taxon>Mortierellales</taxon>
        <taxon>Mortierellaceae</taxon>
        <taxon>Mortierella</taxon>
    </lineage>
</organism>
<name>A0A9P6PWU9_9FUNG</name>
<sequence length="964" mass="107793">MRCHHSLRRECRRRLWQCVTLAVLATYIVDGQLLLPTEQLMGESSLNGVKSKTGAGSHLSVQAPLLQDAFKHAFTDGRQEQNLDMNDKDDMLETQCRQIMEASLDQSSLPLPSEPWLVEATSSAPENSTWRLWYRTPAKSIERDGFLIGNGRTHVLVGGAINVERLILNEESCWSGGPGEFNQKPEQLNRDAVEDDDADGFEYHGGNVPVDQASQQQKALQEFRRALKEKQVIRPSLPVVKTLQGDERGFGRPEAFGEILVEEMRPFDKVQQYRRELDLETGVIKVSFSVDNVKYTREHFCSFPDSVCVMRLQGSEPKSINLKVSIRTAHDNFAEYSNVHNRLGLRSRLESNNMTIETLVAVKTEGATGVSMSNNRQVIALGFNAVTLYYTVGTGWTAGAFPKFEEKDPHDRLVSALDKVTTGWYGDQYQKHVKDHQMLFQGFGLDFGQVENKVPTNELVQAAKKKGKVGPEENYFEALMVQYGRYLLIGSSRPGSLPVSGQNAWRADVDTTGDDEPRSGYKMNIDLQMNYWLAESTGLGETIAPLIDFMETLLVPRGQDTALLHHGARGWTTYTYTNIWAHTGPTAQPRSFHFPAAAAWLCQHAWDRYLYSQDYYFLRDHAYGLMKGAAQFWLDTLIRHDDNSSNSNNETILLTSPSYSPEHGPFTEGSALDQQLVWQLFNNTLEAITVVGERDKVFVQNLTSAIAELSPGLKIGNWGQLQEWHLDLDDPNEQHQHLGPFWAVYPGSQIFSWNLNAAALDGDEEDKDLLGAARMTLAKRGMGTTEDDIGWSKSWRAAAWARLGDGAKAFEALETYKMHNLKQSNLLNVEEGISGQLGIGAAIVEMVIQSRAPESVDILACAETGLPGRWLKKGSVQGFRTREGHNVTATWEDAKVRNVEILATLKAGMLRIRIGTMKGEDETPSTKVHVTIKGSNKAPVYSREEDTIVLTVNKGTTYVIQIDP</sequence>
<evidence type="ECO:0000259" key="2">
    <source>
        <dbReference type="Pfam" id="PF21307"/>
    </source>
</evidence>
<feature type="domain" description="Glycosyl hydrolase family 95 N-terminal" evidence="1">
    <location>
        <begin position="132"/>
        <end position="396"/>
    </location>
</feature>
<accession>A0A9P6PWU9</accession>
<dbReference type="Gene3D" id="2.70.98.50">
    <property type="entry name" value="putative glycoside hydrolase family protein from bacillus halodurans"/>
    <property type="match status" value="1"/>
</dbReference>
<evidence type="ECO:0000259" key="3">
    <source>
        <dbReference type="Pfam" id="PF22124"/>
    </source>
</evidence>
<reference evidence="4" key="1">
    <citation type="journal article" date="2020" name="Fungal Divers.">
        <title>Resolving the Mortierellaceae phylogeny through synthesis of multi-gene phylogenetics and phylogenomics.</title>
        <authorList>
            <person name="Vandepol N."/>
            <person name="Liber J."/>
            <person name="Desiro A."/>
            <person name="Na H."/>
            <person name="Kennedy M."/>
            <person name="Barry K."/>
            <person name="Grigoriev I.V."/>
            <person name="Miller A.N."/>
            <person name="O'Donnell K."/>
            <person name="Stajich J.E."/>
            <person name="Bonito G."/>
        </authorList>
    </citation>
    <scope>NUCLEOTIDE SEQUENCE</scope>
    <source>
        <strain evidence="4">KOD948</strain>
    </source>
</reference>
<dbReference type="InterPro" id="IPR008928">
    <property type="entry name" value="6-hairpin_glycosidase_sf"/>
</dbReference>
<keyword evidence="5" id="KW-1185">Reference proteome</keyword>
<dbReference type="Pfam" id="PF22124">
    <property type="entry name" value="Glyco_hydro_95_cat"/>
    <property type="match status" value="1"/>
</dbReference>
<dbReference type="GO" id="GO:0004560">
    <property type="term" value="F:alpha-L-fucosidase activity"/>
    <property type="evidence" value="ECO:0007669"/>
    <property type="project" value="TreeGrafter"/>
</dbReference>
<dbReference type="AlphaFoldDB" id="A0A9P6PWU9"/>
<gene>
    <name evidence="4" type="ORF">BG011_006143</name>
</gene>
<feature type="domain" description="Alpha fucosidase A-like C-terminal" evidence="2">
    <location>
        <begin position="865"/>
        <end position="960"/>
    </location>
</feature>
<dbReference type="GO" id="GO:0005975">
    <property type="term" value="P:carbohydrate metabolic process"/>
    <property type="evidence" value="ECO:0007669"/>
    <property type="project" value="InterPro"/>
</dbReference>
<evidence type="ECO:0000313" key="4">
    <source>
        <dbReference type="EMBL" id="KAG0253808.1"/>
    </source>
</evidence>
<dbReference type="OrthoDB" id="2848340at2759"/>
<dbReference type="Pfam" id="PF21307">
    <property type="entry name" value="Glyco_hydro_95_C"/>
    <property type="match status" value="1"/>
</dbReference>
<dbReference type="PANTHER" id="PTHR31084">
    <property type="entry name" value="ALPHA-L-FUCOSIDASE 2"/>
    <property type="match status" value="1"/>
</dbReference>
<comment type="caution">
    <text evidence="4">The sequence shown here is derived from an EMBL/GenBank/DDBJ whole genome shotgun (WGS) entry which is preliminary data.</text>
</comment>
<dbReference type="SUPFAM" id="SSF48208">
    <property type="entry name" value="Six-hairpin glycosidases"/>
    <property type="match status" value="1"/>
</dbReference>
<dbReference type="EMBL" id="JAAAJA010000438">
    <property type="protein sequence ID" value="KAG0253808.1"/>
    <property type="molecule type" value="Genomic_DNA"/>
</dbReference>
<dbReference type="Gene3D" id="1.50.10.10">
    <property type="match status" value="1"/>
</dbReference>
<dbReference type="Proteomes" id="UP000726737">
    <property type="component" value="Unassembled WGS sequence"/>
</dbReference>
<dbReference type="InterPro" id="IPR012341">
    <property type="entry name" value="6hp_glycosidase-like_sf"/>
</dbReference>
<dbReference type="InterPro" id="IPR054363">
    <property type="entry name" value="GH95_cat"/>
</dbReference>
<proteinExistence type="predicted"/>
<evidence type="ECO:0008006" key="6">
    <source>
        <dbReference type="Google" id="ProtNLM"/>
    </source>
</evidence>
<protein>
    <recommendedName>
        <fullName evidence="6">Glycosyl hydrolase family 95 N-terminal domain-containing protein</fullName>
    </recommendedName>
</protein>
<dbReference type="InterPro" id="IPR027414">
    <property type="entry name" value="GH95_N_dom"/>
</dbReference>
<dbReference type="InterPro" id="IPR049053">
    <property type="entry name" value="AFCA-like_C"/>
</dbReference>
<evidence type="ECO:0000313" key="5">
    <source>
        <dbReference type="Proteomes" id="UP000726737"/>
    </source>
</evidence>